<evidence type="ECO:0000313" key="7">
    <source>
        <dbReference type="EMBL" id="KPA73125.1"/>
    </source>
</evidence>
<keyword evidence="6" id="KW-0472">Membrane</keyword>
<organism evidence="7 8">
    <name type="scientific">Leptomonas pyrrhocoris</name>
    <name type="common">Firebug parasite</name>
    <dbReference type="NCBI Taxonomy" id="157538"/>
    <lineage>
        <taxon>Eukaryota</taxon>
        <taxon>Discoba</taxon>
        <taxon>Euglenozoa</taxon>
        <taxon>Kinetoplastea</taxon>
        <taxon>Metakinetoplastina</taxon>
        <taxon>Trypanosomatida</taxon>
        <taxon>Trypanosomatidae</taxon>
        <taxon>Leishmaniinae</taxon>
        <taxon>Leptomonas</taxon>
    </lineage>
</organism>
<dbReference type="GeneID" id="26910385"/>
<name>A0A0M9FNZ6_LEPPY</name>
<comment type="caution">
    <text evidence="7">The sequence shown here is derived from an EMBL/GenBank/DDBJ whole genome shotgun (WGS) entry which is preliminary data.</text>
</comment>
<dbReference type="RefSeq" id="XP_015651564.1">
    <property type="nucleotide sequence ID" value="XM_015809855.1"/>
</dbReference>
<keyword evidence="4" id="KW-0812">Transmembrane</keyword>
<dbReference type="EMBL" id="LGTL01000042">
    <property type="protein sequence ID" value="KPA73125.1"/>
    <property type="molecule type" value="Genomic_DNA"/>
</dbReference>
<gene>
    <name evidence="7" type="ORF">ABB37_10105</name>
</gene>
<dbReference type="GO" id="GO:0005886">
    <property type="term" value="C:plasma membrane"/>
    <property type="evidence" value="ECO:0007669"/>
    <property type="project" value="UniProtKB-SubCell"/>
</dbReference>
<keyword evidence="8" id="KW-1185">Reference proteome</keyword>
<dbReference type="Proteomes" id="UP000037923">
    <property type="component" value="Unassembled WGS sequence"/>
</dbReference>
<dbReference type="PANTHER" id="PTHR36561">
    <property type="entry name" value="HAEMOLYSIN-III RELATED-RELATED"/>
    <property type="match status" value="1"/>
</dbReference>
<evidence type="ECO:0000256" key="2">
    <source>
        <dbReference type="ARBA" id="ARBA00005542"/>
    </source>
</evidence>
<evidence type="ECO:0000256" key="6">
    <source>
        <dbReference type="ARBA" id="ARBA00023136"/>
    </source>
</evidence>
<dbReference type="InterPro" id="IPR021910">
    <property type="entry name" value="NGX6/PGAP6/MYMK"/>
</dbReference>
<dbReference type="OrthoDB" id="10266771at2759"/>
<dbReference type="VEuPathDB" id="TriTrypDB:LpyrH10_42_0080"/>
<dbReference type="PANTHER" id="PTHR36561:SF2">
    <property type="entry name" value="HAEMOLYSIN-III RELATED"/>
    <property type="match status" value="1"/>
</dbReference>
<keyword evidence="5" id="KW-1133">Transmembrane helix</keyword>
<evidence type="ECO:0000256" key="5">
    <source>
        <dbReference type="ARBA" id="ARBA00022989"/>
    </source>
</evidence>
<comment type="similarity">
    <text evidence="2">Belongs to the TMEM8 family.</text>
</comment>
<evidence type="ECO:0000256" key="4">
    <source>
        <dbReference type="ARBA" id="ARBA00022692"/>
    </source>
</evidence>
<dbReference type="OMA" id="CKCFCIF"/>
<dbReference type="AlphaFoldDB" id="A0A0M9FNZ6"/>
<dbReference type="Pfam" id="PF12036">
    <property type="entry name" value="DUF3522"/>
    <property type="match status" value="1"/>
</dbReference>
<reference evidence="7 8" key="1">
    <citation type="submission" date="2015-07" db="EMBL/GenBank/DDBJ databases">
        <title>High-quality genome of monoxenous trypanosomatid Leptomonas pyrrhocoris.</title>
        <authorList>
            <person name="Flegontov P."/>
            <person name="Butenko A."/>
            <person name="Firsov S."/>
            <person name="Vlcek C."/>
            <person name="Logacheva M.D."/>
            <person name="Field M."/>
            <person name="Filatov D."/>
            <person name="Flegontova O."/>
            <person name="Gerasimov E."/>
            <person name="Jackson A.P."/>
            <person name="Kelly S."/>
            <person name="Opperdoes F."/>
            <person name="O'Reilly A."/>
            <person name="Votypka J."/>
            <person name="Yurchenko V."/>
            <person name="Lukes J."/>
        </authorList>
    </citation>
    <scope>NUCLEOTIDE SEQUENCE [LARGE SCALE GENOMIC DNA]</scope>
    <source>
        <strain evidence="7">H10</strain>
    </source>
</reference>
<keyword evidence="3" id="KW-1003">Cell membrane</keyword>
<protein>
    <submittedName>
        <fullName evidence="7">Uncharacterized protein</fullName>
    </submittedName>
</protein>
<comment type="subcellular location">
    <subcellularLocation>
        <location evidence="1">Cell membrane</location>
        <topology evidence="1">Multi-pass membrane protein</topology>
    </subcellularLocation>
</comment>
<accession>A0A0M9FNZ6</accession>
<proteinExistence type="inferred from homology"/>
<evidence type="ECO:0000256" key="1">
    <source>
        <dbReference type="ARBA" id="ARBA00004651"/>
    </source>
</evidence>
<sequence>MRQGESHWILFTTTVLSHLTMLPMPYFFYRRGYVFEFCVSLFALLVSFLYHSSESFGTALFLTEKEWHRLDNIGVVSIMGMWDVYLCCLQNTFVDTCCKCFCVFLTLVLQQKHPWDVRFTMAPIILFSVFPIVKYCFIERRLPPVNVRQLFLGIAFACVAIPFFILGLNDHADPYRVYHGGWHFFMGIGSFFLWVMVRHPSAPCGHTRLQNTISLKGDAVL</sequence>
<evidence type="ECO:0000256" key="3">
    <source>
        <dbReference type="ARBA" id="ARBA00022475"/>
    </source>
</evidence>
<evidence type="ECO:0000313" key="8">
    <source>
        <dbReference type="Proteomes" id="UP000037923"/>
    </source>
</evidence>